<dbReference type="EMBL" id="JACHWZ010000005">
    <property type="protein sequence ID" value="MBB3060688.1"/>
    <property type="molecule type" value="Genomic_DNA"/>
</dbReference>
<accession>A0A7W4Z8D4</accession>
<sequence length="43" mass="4678">MKAVIAVVNKSIDIKAPGQSGSVECNYSDNYYGDQVCVLRRSV</sequence>
<dbReference type="Proteomes" id="UP000535937">
    <property type="component" value="Unassembled WGS sequence"/>
</dbReference>
<evidence type="ECO:0000313" key="2">
    <source>
        <dbReference type="Proteomes" id="UP000535937"/>
    </source>
</evidence>
<proteinExistence type="predicted"/>
<organism evidence="1 2">
    <name type="scientific">Microbulbifer rhizosphaerae</name>
    <dbReference type="NCBI Taxonomy" id="1562603"/>
    <lineage>
        <taxon>Bacteria</taxon>
        <taxon>Pseudomonadati</taxon>
        <taxon>Pseudomonadota</taxon>
        <taxon>Gammaproteobacteria</taxon>
        <taxon>Cellvibrionales</taxon>
        <taxon>Microbulbiferaceae</taxon>
        <taxon>Microbulbifer</taxon>
    </lineage>
</organism>
<protein>
    <submittedName>
        <fullName evidence="1">Uncharacterized protein</fullName>
    </submittedName>
</protein>
<name>A0A7W4Z8D4_9GAMM</name>
<reference evidence="1 2" key="1">
    <citation type="submission" date="2020-08" db="EMBL/GenBank/DDBJ databases">
        <title>Genomic Encyclopedia of Type Strains, Phase III (KMG-III): the genomes of soil and plant-associated and newly described type strains.</title>
        <authorList>
            <person name="Whitman W."/>
        </authorList>
    </citation>
    <scope>NUCLEOTIDE SEQUENCE [LARGE SCALE GENOMIC DNA]</scope>
    <source>
        <strain evidence="1 2">CECT 8799</strain>
    </source>
</reference>
<evidence type="ECO:0000313" key="1">
    <source>
        <dbReference type="EMBL" id="MBB3060688.1"/>
    </source>
</evidence>
<gene>
    <name evidence="1" type="ORF">FHS09_001507</name>
</gene>
<comment type="caution">
    <text evidence="1">The sequence shown here is derived from an EMBL/GenBank/DDBJ whole genome shotgun (WGS) entry which is preliminary data.</text>
</comment>
<keyword evidence="2" id="KW-1185">Reference proteome</keyword>
<dbReference type="AlphaFoldDB" id="A0A7W4Z8D4"/>